<evidence type="ECO:0000313" key="2">
    <source>
        <dbReference type="Proteomes" id="UP000061569"/>
    </source>
</evidence>
<dbReference type="RefSeq" id="WP_057946045.1">
    <property type="nucleotide sequence ID" value="NZ_CP067396.1"/>
</dbReference>
<dbReference type="PANTHER" id="PTHR38595:SF1">
    <property type="entry name" value="TYPE VI SECRETION SYSTEM COMPONENT TSSE1"/>
    <property type="match status" value="1"/>
</dbReference>
<dbReference type="OrthoDB" id="119583at2"/>
<dbReference type="NCBIfam" id="TIGR03357">
    <property type="entry name" value="VI_zyme"/>
    <property type="match status" value="1"/>
</dbReference>
<dbReference type="Pfam" id="PF04965">
    <property type="entry name" value="GPW_gp25"/>
    <property type="match status" value="1"/>
</dbReference>
<dbReference type="InterPro" id="IPR053176">
    <property type="entry name" value="T6SS_TssE1-like"/>
</dbReference>
<organism evidence="1 2">
    <name type="scientific">Lysobacter enzymogenes</name>
    <dbReference type="NCBI Taxonomy" id="69"/>
    <lineage>
        <taxon>Bacteria</taxon>
        <taxon>Pseudomonadati</taxon>
        <taxon>Pseudomonadota</taxon>
        <taxon>Gammaproteobacteria</taxon>
        <taxon>Lysobacterales</taxon>
        <taxon>Lysobacteraceae</taxon>
        <taxon>Lysobacter</taxon>
    </lineage>
</organism>
<sequence length="162" mass="18159">MKGFEPSLLEKLFDDEPKSPSAGRIFKSISVDQYKESVARDLEGLLNSRAAFTEDELKSFPQCQRSLMTFGLRDFSALSLANAFDRAAICRSLEQSIARHEPRLHSVRVALENHARSAGGLRFAIHALLDLQPAREPISFDAMLQPNTLQYSVVRQRRVAAV</sequence>
<gene>
    <name evidence="1" type="ORF">GLE_0451</name>
</gene>
<dbReference type="Proteomes" id="UP000061569">
    <property type="component" value="Chromosome"/>
</dbReference>
<dbReference type="STRING" id="69.GLE_0451"/>
<dbReference type="PATRIC" id="fig|69.6.peg.448"/>
<evidence type="ECO:0000313" key="1">
    <source>
        <dbReference type="EMBL" id="ALN55809.1"/>
    </source>
</evidence>
<dbReference type="EMBL" id="CP013140">
    <property type="protein sequence ID" value="ALN55809.1"/>
    <property type="molecule type" value="Genomic_DNA"/>
</dbReference>
<name>A0A0S2DBH3_LYSEN</name>
<proteinExistence type="predicted"/>
<dbReference type="SUPFAM" id="SSF160719">
    <property type="entry name" value="gpW/gp25-like"/>
    <property type="match status" value="1"/>
</dbReference>
<dbReference type="InterPro" id="IPR017737">
    <property type="entry name" value="TssE1-like"/>
</dbReference>
<dbReference type="KEGG" id="lez:GLE_0451"/>
<accession>A0A0S2DBH3</accession>
<protein>
    <submittedName>
        <fullName evidence="1">Type VI secretion system lysozyme-related protein</fullName>
    </submittedName>
</protein>
<dbReference type="AlphaFoldDB" id="A0A0S2DBH3"/>
<reference evidence="1 2" key="1">
    <citation type="submission" date="2015-11" db="EMBL/GenBank/DDBJ databases">
        <title>Genome sequences of Lysobacter enzymogenes strain C3 and Lysobacter antibioticus ATCC 29479.</title>
        <authorList>
            <person name="Kobayashi D.Y."/>
        </authorList>
    </citation>
    <scope>NUCLEOTIDE SEQUENCE [LARGE SCALE GENOMIC DNA]</scope>
    <source>
        <strain evidence="1 2">C3</strain>
    </source>
</reference>
<dbReference type="InterPro" id="IPR007048">
    <property type="entry name" value="IraD/Gp25-like"/>
</dbReference>
<dbReference type="PANTHER" id="PTHR38595">
    <property type="entry name" value="CYTOPLASMIC PROTEIN-RELATED"/>
    <property type="match status" value="1"/>
</dbReference>